<feature type="chain" id="PRO_5013914826" description="PRC-barrel domain-containing protein" evidence="2">
    <location>
        <begin position="27"/>
        <end position="168"/>
    </location>
</feature>
<proteinExistence type="predicted"/>
<evidence type="ECO:0000313" key="5">
    <source>
        <dbReference type="Proteomes" id="UP000229044"/>
    </source>
</evidence>
<reference evidence="4 5" key="1">
    <citation type="submission" date="2017-09" db="EMBL/GenBank/DDBJ databases">
        <title>The draft genome sequences of Marinobacter guineae M3B.</title>
        <authorList>
            <person name="Cao J."/>
        </authorList>
    </citation>
    <scope>NUCLEOTIDE SEQUENCE [LARGE SCALE GENOMIC DNA]</scope>
    <source>
        <strain evidence="4 5">M3B</strain>
    </source>
</reference>
<dbReference type="InterPro" id="IPR011033">
    <property type="entry name" value="PRC_barrel-like_sf"/>
</dbReference>
<dbReference type="Proteomes" id="UP000229044">
    <property type="component" value="Unassembled WGS sequence"/>
</dbReference>
<name>A0A2G1VBZ1_9GAMM</name>
<feature type="compositionally biased region" description="Polar residues" evidence="1">
    <location>
        <begin position="39"/>
        <end position="59"/>
    </location>
</feature>
<dbReference type="InterPro" id="IPR027275">
    <property type="entry name" value="PRC-brl_dom"/>
</dbReference>
<sequence>MKKLHSIAFYALVTPAIALSSGAVLAEQSAGKDVDREQQSTQGGQDAMKSNTKSVQSGQEMGDKSRMQGQGYMDSAPANGMHASNLIGAEIKTAGDEDVGAVEDLIIDQNGQVVAVVVSVGGFLGMGEKNVAIAWDELTQSGTSDMQDLRVDVTREELQSAPEYVTQD</sequence>
<evidence type="ECO:0000256" key="1">
    <source>
        <dbReference type="SAM" id="MobiDB-lite"/>
    </source>
</evidence>
<keyword evidence="2" id="KW-0732">Signal</keyword>
<dbReference type="Pfam" id="PF05239">
    <property type="entry name" value="PRC"/>
    <property type="match status" value="1"/>
</dbReference>
<comment type="caution">
    <text evidence="4">The sequence shown here is derived from an EMBL/GenBank/DDBJ whole genome shotgun (WGS) entry which is preliminary data.</text>
</comment>
<protein>
    <recommendedName>
        <fullName evidence="3">PRC-barrel domain-containing protein</fullName>
    </recommendedName>
</protein>
<dbReference type="Gene3D" id="2.30.30.240">
    <property type="entry name" value="PRC-barrel domain"/>
    <property type="match status" value="1"/>
</dbReference>
<dbReference type="PANTHER" id="PTHR36505">
    <property type="entry name" value="BLR1072 PROTEIN"/>
    <property type="match status" value="1"/>
</dbReference>
<dbReference type="OrthoDB" id="6366681at2"/>
<accession>A0A2G1VBZ1</accession>
<dbReference type="SUPFAM" id="SSF50346">
    <property type="entry name" value="PRC-barrel domain"/>
    <property type="match status" value="1"/>
</dbReference>
<evidence type="ECO:0000313" key="4">
    <source>
        <dbReference type="EMBL" id="PHQ24180.1"/>
    </source>
</evidence>
<feature type="domain" description="PRC-barrel" evidence="3">
    <location>
        <begin position="80"/>
        <end position="152"/>
    </location>
</feature>
<feature type="region of interest" description="Disordered" evidence="1">
    <location>
        <begin position="28"/>
        <end position="79"/>
    </location>
</feature>
<organism evidence="4 5">
    <name type="scientific">Marinobacter guineae</name>
    <dbReference type="NCBI Taxonomy" id="432303"/>
    <lineage>
        <taxon>Bacteria</taxon>
        <taxon>Pseudomonadati</taxon>
        <taxon>Pseudomonadota</taxon>
        <taxon>Gammaproteobacteria</taxon>
        <taxon>Pseudomonadales</taxon>
        <taxon>Marinobacteraceae</taxon>
        <taxon>Marinobacter</taxon>
    </lineage>
</organism>
<dbReference type="PANTHER" id="PTHR36505:SF1">
    <property type="entry name" value="BLR1072 PROTEIN"/>
    <property type="match status" value="1"/>
</dbReference>
<evidence type="ECO:0000256" key="2">
    <source>
        <dbReference type="SAM" id="SignalP"/>
    </source>
</evidence>
<keyword evidence="5" id="KW-1185">Reference proteome</keyword>
<feature type="signal peptide" evidence="2">
    <location>
        <begin position="1"/>
        <end position="26"/>
    </location>
</feature>
<dbReference type="AlphaFoldDB" id="A0A2G1VBZ1"/>
<dbReference type="EMBL" id="NTFI01000005">
    <property type="protein sequence ID" value="PHQ24180.1"/>
    <property type="molecule type" value="Genomic_DNA"/>
</dbReference>
<gene>
    <name evidence="4" type="ORF">CLH62_14715</name>
</gene>
<evidence type="ECO:0000259" key="3">
    <source>
        <dbReference type="Pfam" id="PF05239"/>
    </source>
</evidence>
<dbReference type="RefSeq" id="WP_099618958.1">
    <property type="nucleotide sequence ID" value="NZ_KZ319341.1"/>
</dbReference>